<accession>A0ABX8XSV8</accession>
<evidence type="ECO:0000256" key="6">
    <source>
        <dbReference type="SAM" id="Phobius"/>
    </source>
</evidence>
<feature type="transmembrane region" description="Helical" evidence="6">
    <location>
        <begin position="401"/>
        <end position="424"/>
    </location>
</feature>
<evidence type="ECO:0000313" key="7">
    <source>
        <dbReference type="EMBL" id="QYX78845.1"/>
    </source>
</evidence>
<feature type="transmembrane region" description="Helical" evidence="6">
    <location>
        <begin position="20"/>
        <end position="43"/>
    </location>
</feature>
<feature type="transmembrane region" description="Helical" evidence="6">
    <location>
        <begin position="313"/>
        <end position="330"/>
    </location>
</feature>
<feature type="transmembrane region" description="Helical" evidence="6">
    <location>
        <begin position="375"/>
        <end position="395"/>
    </location>
</feature>
<feature type="transmembrane region" description="Helical" evidence="6">
    <location>
        <begin position="251"/>
        <end position="268"/>
    </location>
</feature>
<evidence type="ECO:0000256" key="2">
    <source>
        <dbReference type="ARBA" id="ARBA00022475"/>
    </source>
</evidence>
<comment type="subcellular location">
    <subcellularLocation>
        <location evidence="1">Cell membrane</location>
        <topology evidence="1">Multi-pass membrane protein</topology>
    </subcellularLocation>
</comment>
<dbReference type="PANTHER" id="PTHR23513">
    <property type="entry name" value="INTEGRAL MEMBRANE EFFLUX PROTEIN-RELATED"/>
    <property type="match status" value="1"/>
</dbReference>
<dbReference type="PANTHER" id="PTHR23513:SF17">
    <property type="entry name" value="MEMBRANE PROTEIN"/>
    <property type="match status" value="1"/>
</dbReference>
<dbReference type="RefSeq" id="WP_220647697.1">
    <property type="nucleotide sequence ID" value="NZ_CP080647.1"/>
</dbReference>
<evidence type="ECO:0000256" key="3">
    <source>
        <dbReference type="ARBA" id="ARBA00022692"/>
    </source>
</evidence>
<dbReference type="Gene3D" id="1.20.1250.20">
    <property type="entry name" value="MFS general substrate transporter like domains"/>
    <property type="match status" value="2"/>
</dbReference>
<keyword evidence="5 6" id="KW-0472">Membrane</keyword>
<evidence type="ECO:0000256" key="5">
    <source>
        <dbReference type="ARBA" id="ARBA00023136"/>
    </source>
</evidence>
<feature type="transmembrane region" description="Helical" evidence="6">
    <location>
        <begin position="178"/>
        <end position="198"/>
    </location>
</feature>
<feature type="transmembrane region" description="Helical" evidence="6">
    <location>
        <begin position="280"/>
        <end position="301"/>
    </location>
</feature>
<keyword evidence="4 6" id="KW-1133">Transmembrane helix</keyword>
<dbReference type="CDD" id="cd06173">
    <property type="entry name" value="MFS_MefA_like"/>
    <property type="match status" value="1"/>
</dbReference>
<name>A0ABX8XSV8_9ACTN</name>
<feature type="transmembrane region" description="Helical" evidence="6">
    <location>
        <begin position="110"/>
        <end position="132"/>
    </location>
</feature>
<dbReference type="SUPFAM" id="SSF103473">
    <property type="entry name" value="MFS general substrate transporter"/>
    <property type="match status" value="1"/>
</dbReference>
<keyword evidence="3 6" id="KW-0812">Transmembrane</keyword>
<keyword evidence="8" id="KW-1185">Reference proteome</keyword>
<feature type="transmembrane region" description="Helical" evidence="6">
    <location>
        <begin position="84"/>
        <end position="104"/>
    </location>
</feature>
<sequence length="428" mass="44579">MSVVRDLRVLLRFRDFRHLLAVRLLSQGADGVYQVALAAYVVFSPEKQTSAAAIASAMAVLLLPYSLVGPFAGVLLDRWRRRQVLLYGNLLRAVLASVTAVLVLSHVPDWLFYVSALCVTAVNRFVLAGLSAALPRVVDADRLVVANSLSPTAGTLAATAGGGLAFAVRLVASDSDAAVVLLGAGLYLCAALASLRIARELLGPDPELVQPRLGTAVAGTARGLVSGVRHLAEPGRRAAAWALASMTLMRFCYGALTVMVLMLCRYAWSFESSGASEDEGLALLGLAVGISGAGFFTAAVITPWAAGRLGPGLWIVTCSAAAAVLEPALGLPFTEVPILIAAFVLGLVTQGAKISTDTIVQSSVEDGYRGRIFSLYDVLFNIAFVGAAAVAALMLPPDGRSTALVITVAVIYGVIAAAMARFGLARQP</sequence>
<proteinExistence type="predicted"/>
<dbReference type="InterPro" id="IPR036259">
    <property type="entry name" value="MFS_trans_sf"/>
</dbReference>
<evidence type="ECO:0000256" key="1">
    <source>
        <dbReference type="ARBA" id="ARBA00004651"/>
    </source>
</evidence>
<dbReference type="Proteomes" id="UP000827138">
    <property type="component" value="Chromosome"/>
</dbReference>
<gene>
    <name evidence="7" type="ORF">K1J60_22005</name>
</gene>
<feature type="transmembrane region" description="Helical" evidence="6">
    <location>
        <begin position="49"/>
        <end position="72"/>
    </location>
</feature>
<protein>
    <submittedName>
        <fullName evidence="7">MFS transporter</fullName>
    </submittedName>
</protein>
<dbReference type="Pfam" id="PF07690">
    <property type="entry name" value="MFS_1"/>
    <property type="match status" value="1"/>
</dbReference>
<evidence type="ECO:0000313" key="8">
    <source>
        <dbReference type="Proteomes" id="UP000827138"/>
    </source>
</evidence>
<keyword evidence="2" id="KW-1003">Cell membrane</keyword>
<dbReference type="InterPro" id="IPR011701">
    <property type="entry name" value="MFS"/>
</dbReference>
<organism evidence="7 8">
    <name type="scientific">Streptomyces akebiae</name>
    <dbReference type="NCBI Taxonomy" id="2865673"/>
    <lineage>
        <taxon>Bacteria</taxon>
        <taxon>Bacillati</taxon>
        <taxon>Actinomycetota</taxon>
        <taxon>Actinomycetes</taxon>
        <taxon>Kitasatosporales</taxon>
        <taxon>Streptomycetaceae</taxon>
        <taxon>Streptomyces</taxon>
    </lineage>
</organism>
<feature type="transmembrane region" description="Helical" evidence="6">
    <location>
        <begin position="336"/>
        <end position="354"/>
    </location>
</feature>
<dbReference type="EMBL" id="CP080647">
    <property type="protein sequence ID" value="QYX78845.1"/>
    <property type="molecule type" value="Genomic_DNA"/>
</dbReference>
<evidence type="ECO:0000256" key="4">
    <source>
        <dbReference type="ARBA" id="ARBA00022989"/>
    </source>
</evidence>
<reference evidence="7 8" key="1">
    <citation type="submission" date="2021-08" db="EMBL/GenBank/DDBJ databases">
        <authorList>
            <person name="Ping M."/>
        </authorList>
    </citation>
    <scope>NUCLEOTIDE SEQUENCE [LARGE SCALE GENOMIC DNA]</scope>
    <source>
        <strain evidence="7 8">MG28</strain>
    </source>
</reference>
<feature type="transmembrane region" description="Helical" evidence="6">
    <location>
        <begin position="153"/>
        <end position="172"/>
    </location>
</feature>